<proteinExistence type="predicted"/>
<dbReference type="EMBL" id="JAQIZT010000005">
    <property type="protein sequence ID" value="KAJ6995635.1"/>
    <property type="molecule type" value="Genomic_DNA"/>
</dbReference>
<sequence>MEGLLNPEFLQQHAIVGREEELENALQEHGGKINPGGVISVKPRVKPDKHGKQESGRSGGKRSKEDGGSKSNKKGKF</sequence>
<keyword evidence="3" id="KW-1185">Reference proteome</keyword>
<accession>A0AAD6QRZ8</accession>
<comment type="caution">
    <text evidence="2">The sequence shown here is derived from an EMBL/GenBank/DDBJ whole genome shotgun (WGS) entry which is preliminary data.</text>
</comment>
<dbReference type="Proteomes" id="UP001164929">
    <property type="component" value="Chromosome 5"/>
</dbReference>
<gene>
    <name evidence="2" type="ORF">NC653_012475</name>
</gene>
<evidence type="ECO:0000313" key="3">
    <source>
        <dbReference type="Proteomes" id="UP001164929"/>
    </source>
</evidence>
<organism evidence="2 3">
    <name type="scientific">Populus alba x Populus x berolinensis</name>
    <dbReference type="NCBI Taxonomy" id="444605"/>
    <lineage>
        <taxon>Eukaryota</taxon>
        <taxon>Viridiplantae</taxon>
        <taxon>Streptophyta</taxon>
        <taxon>Embryophyta</taxon>
        <taxon>Tracheophyta</taxon>
        <taxon>Spermatophyta</taxon>
        <taxon>Magnoliopsida</taxon>
        <taxon>eudicotyledons</taxon>
        <taxon>Gunneridae</taxon>
        <taxon>Pentapetalae</taxon>
        <taxon>rosids</taxon>
        <taxon>fabids</taxon>
        <taxon>Malpighiales</taxon>
        <taxon>Salicaceae</taxon>
        <taxon>Saliceae</taxon>
        <taxon>Populus</taxon>
    </lineage>
</organism>
<dbReference type="AlphaFoldDB" id="A0AAD6QRZ8"/>
<name>A0AAD6QRZ8_9ROSI</name>
<feature type="region of interest" description="Disordered" evidence="1">
    <location>
        <begin position="21"/>
        <end position="77"/>
    </location>
</feature>
<reference evidence="2" key="1">
    <citation type="journal article" date="2023" name="Mol. Ecol. Resour.">
        <title>Chromosome-level genome assembly of a triploid poplar Populus alba 'Berolinensis'.</title>
        <authorList>
            <person name="Chen S."/>
            <person name="Yu Y."/>
            <person name="Wang X."/>
            <person name="Wang S."/>
            <person name="Zhang T."/>
            <person name="Zhou Y."/>
            <person name="He R."/>
            <person name="Meng N."/>
            <person name="Wang Y."/>
            <person name="Liu W."/>
            <person name="Liu Z."/>
            <person name="Liu J."/>
            <person name="Guo Q."/>
            <person name="Huang H."/>
            <person name="Sederoff R.R."/>
            <person name="Wang G."/>
            <person name="Qu G."/>
            <person name="Chen S."/>
        </authorList>
    </citation>
    <scope>NUCLEOTIDE SEQUENCE</scope>
    <source>
        <strain evidence="2">SC-2020</strain>
    </source>
</reference>
<evidence type="ECO:0000256" key="1">
    <source>
        <dbReference type="SAM" id="MobiDB-lite"/>
    </source>
</evidence>
<evidence type="ECO:0000313" key="2">
    <source>
        <dbReference type="EMBL" id="KAJ6995635.1"/>
    </source>
</evidence>
<feature type="compositionally biased region" description="Basic and acidic residues" evidence="1">
    <location>
        <begin position="45"/>
        <end position="55"/>
    </location>
</feature>
<protein>
    <submittedName>
        <fullName evidence="2">Uncharacterized protein</fullName>
    </submittedName>
</protein>